<dbReference type="Gene3D" id="1.10.510.10">
    <property type="entry name" value="Transferase(Phosphotransferase) domain 1"/>
    <property type="match status" value="1"/>
</dbReference>
<feature type="region of interest" description="Disordered" evidence="4">
    <location>
        <begin position="482"/>
        <end position="501"/>
    </location>
</feature>
<name>A0A6A5WQS4_9PLEO</name>
<evidence type="ECO:0000313" key="6">
    <source>
        <dbReference type="EMBL" id="KAF1999936.1"/>
    </source>
</evidence>
<dbReference type="PROSITE" id="PS00108">
    <property type="entry name" value="PROTEIN_KINASE_ST"/>
    <property type="match status" value="1"/>
</dbReference>
<evidence type="ECO:0000256" key="4">
    <source>
        <dbReference type="SAM" id="MobiDB-lite"/>
    </source>
</evidence>
<dbReference type="GO" id="GO:0000226">
    <property type="term" value="P:microtubule cytoskeleton organization"/>
    <property type="evidence" value="ECO:0007669"/>
    <property type="project" value="TreeGrafter"/>
</dbReference>
<evidence type="ECO:0000259" key="5">
    <source>
        <dbReference type="PROSITE" id="PS50011"/>
    </source>
</evidence>
<dbReference type="PROSITE" id="PS50011">
    <property type="entry name" value="PROTEIN_KINASE_DOM"/>
    <property type="match status" value="1"/>
</dbReference>
<keyword evidence="2 3" id="KW-0067">ATP-binding</keyword>
<evidence type="ECO:0000313" key="7">
    <source>
        <dbReference type="Proteomes" id="UP000799779"/>
    </source>
</evidence>
<feature type="domain" description="Protein kinase" evidence="5">
    <location>
        <begin position="307"/>
        <end position="625"/>
    </location>
</feature>
<protein>
    <submittedName>
        <fullName evidence="6">Kinase-like protein</fullName>
    </submittedName>
</protein>
<accession>A0A6A5WQS4</accession>
<dbReference type="InterPro" id="IPR000719">
    <property type="entry name" value="Prot_kinase_dom"/>
</dbReference>
<feature type="region of interest" description="Disordered" evidence="4">
    <location>
        <begin position="183"/>
        <end position="207"/>
    </location>
</feature>
<dbReference type="SMART" id="SM00220">
    <property type="entry name" value="S_TKc"/>
    <property type="match status" value="1"/>
</dbReference>
<dbReference type="PANTHER" id="PTHR24346:SF76">
    <property type="entry name" value="NON-SPECIFIC SERINE_THREONINE PROTEIN KINASE"/>
    <property type="match status" value="1"/>
</dbReference>
<keyword evidence="6" id="KW-0418">Kinase</keyword>
<evidence type="ECO:0000256" key="1">
    <source>
        <dbReference type="ARBA" id="ARBA00022741"/>
    </source>
</evidence>
<dbReference type="PROSITE" id="PS00107">
    <property type="entry name" value="PROTEIN_KINASE_ATP"/>
    <property type="match status" value="1"/>
</dbReference>
<dbReference type="PANTHER" id="PTHR24346">
    <property type="entry name" value="MAP/MICROTUBULE AFFINITY-REGULATING KINASE"/>
    <property type="match status" value="1"/>
</dbReference>
<dbReference type="OrthoDB" id="4062651at2759"/>
<gene>
    <name evidence="6" type="ORF">P154DRAFT_523003</name>
</gene>
<evidence type="ECO:0000256" key="2">
    <source>
        <dbReference type="ARBA" id="ARBA00022840"/>
    </source>
</evidence>
<dbReference type="GO" id="GO:0005524">
    <property type="term" value="F:ATP binding"/>
    <property type="evidence" value="ECO:0007669"/>
    <property type="project" value="UniProtKB-UniRule"/>
</dbReference>
<dbReference type="Proteomes" id="UP000799779">
    <property type="component" value="Unassembled WGS sequence"/>
</dbReference>
<dbReference type="GO" id="GO:0005737">
    <property type="term" value="C:cytoplasm"/>
    <property type="evidence" value="ECO:0007669"/>
    <property type="project" value="TreeGrafter"/>
</dbReference>
<sequence length="628" mass="68895">MAPTSESSHTFQKLKLDISTPYKPVASGFASISREHLPQDAPVGASPDSAALSANGLSYLNGGGKHRQAEACTNGRHAAPRNGSVPNATPSSDNVEAKFRHRTTSISFDREVTLDSGNRVSVEQPLPRSFNSTEVLSETSNGGSYSDEDQTETPLQRHKRLQHHVGESRYPLLQSTVDELAGDSEYSDQVASLTSEATASPPLDEVRTPSDFVLSPLAATSPIEFPLFPNRRNGSTRTRAYRADLAEGDGVGSLRRTSRRSSTRSGLSMPSMSPAASFLARYKVADGPVKPTEPDDEGQGFGYRGEYIIGKQLGFGGFSIVKEVTTINDKGERVTNAVKIVRKQLNGRSELENDQLQTQFDHEVEIWRYLKHPYILPLYSVYSTEFATFCITRLNKGGTLFDLVRDTRRKKKKGLPAHLAKRYAYQLASAMRYLHNDVMIVHRDIKLENCLLDMTVPNAEVDGGNVLLCDFGMADFIVSDHRDGPEPHSVGPNPNIGPADTSTSVAGSLQYAAPELFNAQGPVFSTAADIWAFGVVIYALLIARLPFDDGMDARTMNKIREGDWDADIIREAEGLQEGGVDEALDLLKGCLDLNPERRWAVNDILSCSWLSGCSRLYEHTNHSWLANA</sequence>
<evidence type="ECO:0000256" key="3">
    <source>
        <dbReference type="PROSITE-ProRule" id="PRU10141"/>
    </source>
</evidence>
<feature type="compositionally biased region" description="Polar residues" evidence="4">
    <location>
        <begin position="187"/>
        <end position="198"/>
    </location>
</feature>
<dbReference type="AlphaFoldDB" id="A0A6A5WQS4"/>
<organism evidence="6 7">
    <name type="scientific">Amniculicola lignicola CBS 123094</name>
    <dbReference type="NCBI Taxonomy" id="1392246"/>
    <lineage>
        <taxon>Eukaryota</taxon>
        <taxon>Fungi</taxon>
        <taxon>Dikarya</taxon>
        <taxon>Ascomycota</taxon>
        <taxon>Pezizomycotina</taxon>
        <taxon>Dothideomycetes</taxon>
        <taxon>Pleosporomycetidae</taxon>
        <taxon>Pleosporales</taxon>
        <taxon>Amniculicolaceae</taxon>
        <taxon>Amniculicola</taxon>
    </lineage>
</organism>
<proteinExistence type="predicted"/>
<dbReference type="SUPFAM" id="SSF56112">
    <property type="entry name" value="Protein kinase-like (PK-like)"/>
    <property type="match status" value="1"/>
</dbReference>
<dbReference type="InterPro" id="IPR008271">
    <property type="entry name" value="Ser/Thr_kinase_AS"/>
</dbReference>
<feature type="binding site" evidence="3">
    <location>
        <position position="343"/>
    </location>
    <ligand>
        <name>ATP</name>
        <dbReference type="ChEBI" id="CHEBI:30616"/>
    </ligand>
</feature>
<dbReference type="GO" id="GO:0004674">
    <property type="term" value="F:protein serine/threonine kinase activity"/>
    <property type="evidence" value="ECO:0007669"/>
    <property type="project" value="TreeGrafter"/>
</dbReference>
<feature type="region of interest" description="Disordered" evidence="4">
    <location>
        <begin position="62"/>
        <end position="95"/>
    </location>
</feature>
<reference evidence="6" key="1">
    <citation type="journal article" date="2020" name="Stud. Mycol.">
        <title>101 Dothideomycetes genomes: a test case for predicting lifestyles and emergence of pathogens.</title>
        <authorList>
            <person name="Haridas S."/>
            <person name="Albert R."/>
            <person name="Binder M."/>
            <person name="Bloem J."/>
            <person name="Labutti K."/>
            <person name="Salamov A."/>
            <person name="Andreopoulos B."/>
            <person name="Baker S."/>
            <person name="Barry K."/>
            <person name="Bills G."/>
            <person name="Bluhm B."/>
            <person name="Cannon C."/>
            <person name="Castanera R."/>
            <person name="Culley D."/>
            <person name="Daum C."/>
            <person name="Ezra D."/>
            <person name="Gonzalez J."/>
            <person name="Henrissat B."/>
            <person name="Kuo A."/>
            <person name="Liang C."/>
            <person name="Lipzen A."/>
            <person name="Lutzoni F."/>
            <person name="Magnuson J."/>
            <person name="Mondo S."/>
            <person name="Nolan M."/>
            <person name="Ohm R."/>
            <person name="Pangilinan J."/>
            <person name="Park H.-J."/>
            <person name="Ramirez L."/>
            <person name="Alfaro M."/>
            <person name="Sun H."/>
            <person name="Tritt A."/>
            <person name="Yoshinaga Y."/>
            <person name="Zwiers L.-H."/>
            <person name="Turgeon B."/>
            <person name="Goodwin S."/>
            <person name="Spatafora J."/>
            <person name="Crous P."/>
            <person name="Grigoriev I."/>
        </authorList>
    </citation>
    <scope>NUCLEOTIDE SEQUENCE</scope>
    <source>
        <strain evidence="6">CBS 123094</strain>
    </source>
</reference>
<feature type="compositionally biased region" description="Polar residues" evidence="4">
    <location>
        <begin position="129"/>
        <end position="144"/>
    </location>
</feature>
<keyword evidence="6" id="KW-0808">Transferase</keyword>
<dbReference type="GO" id="GO:0035556">
    <property type="term" value="P:intracellular signal transduction"/>
    <property type="evidence" value="ECO:0007669"/>
    <property type="project" value="TreeGrafter"/>
</dbReference>
<keyword evidence="1 3" id="KW-0547">Nucleotide-binding</keyword>
<dbReference type="InterPro" id="IPR017441">
    <property type="entry name" value="Protein_kinase_ATP_BS"/>
</dbReference>
<keyword evidence="7" id="KW-1185">Reference proteome</keyword>
<dbReference type="Pfam" id="PF00069">
    <property type="entry name" value="Pkinase"/>
    <property type="match status" value="1"/>
</dbReference>
<feature type="region of interest" description="Disordered" evidence="4">
    <location>
        <begin position="244"/>
        <end position="272"/>
    </location>
</feature>
<feature type="region of interest" description="Disordered" evidence="4">
    <location>
        <begin position="118"/>
        <end position="155"/>
    </location>
</feature>
<feature type="compositionally biased region" description="Polar residues" evidence="4">
    <location>
        <begin position="84"/>
        <end position="94"/>
    </location>
</feature>
<dbReference type="EMBL" id="ML977592">
    <property type="protein sequence ID" value="KAF1999936.1"/>
    <property type="molecule type" value="Genomic_DNA"/>
</dbReference>
<dbReference type="InterPro" id="IPR011009">
    <property type="entry name" value="Kinase-like_dom_sf"/>
</dbReference>